<feature type="non-terminal residue" evidence="6">
    <location>
        <position position="137"/>
    </location>
</feature>
<reference evidence="6 7" key="1">
    <citation type="submission" date="2015-07" db="EMBL/GenBank/DDBJ databases">
        <title>Emmonsia species relationships and genome sequence.</title>
        <authorList>
            <person name="Cuomo C.A."/>
            <person name="Schwartz I.S."/>
            <person name="Kenyon C."/>
            <person name="de Hoog G.S."/>
            <person name="Govender N.P."/>
            <person name="Botha A."/>
            <person name="Moreno L."/>
            <person name="de Vries M."/>
            <person name="Munoz J.F."/>
            <person name="Stielow J.B."/>
        </authorList>
    </citation>
    <scope>NUCLEOTIDE SEQUENCE [LARGE SCALE GENOMIC DNA]</scope>
    <source>
        <strain evidence="6 7">CBS 136260</strain>
    </source>
</reference>
<comment type="similarity">
    <text evidence="2">Belongs to the class-III pyridoxal-phosphate-dependent aminotransferase family.</text>
</comment>
<evidence type="ECO:0000256" key="2">
    <source>
        <dbReference type="ARBA" id="ARBA00008954"/>
    </source>
</evidence>
<dbReference type="PANTHER" id="PTHR43206">
    <property type="entry name" value="AMINOTRANSFERASE"/>
    <property type="match status" value="1"/>
</dbReference>
<dbReference type="GO" id="GO:0009450">
    <property type="term" value="P:gamma-aminobutyric acid catabolic process"/>
    <property type="evidence" value="ECO:0007669"/>
    <property type="project" value="TreeGrafter"/>
</dbReference>
<accession>A0A1B7P1W2</accession>
<evidence type="ECO:0000313" key="7">
    <source>
        <dbReference type="Proteomes" id="UP000091918"/>
    </source>
</evidence>
<dbReference type="PANTHER" id="PTHR43206:SF1">
    <property type="entry name" value="4-AMINOBUTYRATE AMINOTRANSFERASE, MITOCHONDRIAL"/>
    <property type="match status" value="1"/>
</dbReference>
<dbReference type="OrthoDB" id="10260828at2759"/>
<dbReference type="InterPro" id="IPR015422">
    <property type="entry name" value="PyrdxlP-dep_Trfase_small"/>
</dbReference>
<sequence>MELGSSKEPECEAEQRAMLSDRLQVFFKPDPVLLYRPIHNGLHFSNSHQHEALPRLQSARSFATSRHLRASASTGKPFFPNEPARPSVKTSIPGIKNQQATAELEEVFDTRSMNMLANYDASIGNYLSDLDGNVLLD</sequence>
<gene>
    <name evidence="6" type="ORF">ACJ72_02634</name>
</gene>
<comment type="caution">
    <text evidence="6">The sequence shown here is derived from an EMBL/GenBank/DDBJ whole genome shotgun (WGS) entry which is preliminary data.</text>
</comment>
<keyword evidence="4" id="KW-0808">Transferase</keyword>
<keyword evidence="3" id="KW-0032">Aminotransferase</keyword>
<dbReference type="AlphaFoldDB" id="A0A1B7P1W2"/>
<organism evidence="6 7">
    <name type="scientific">Emergomyces africanus</name>
    <dbReference type="NCBI Taxonomy" id="1955775"/>
    <lineage>
        <taxon>Eukaryota</taxon>
        <taxon>Fungi</taxon>
        <taxon>Dikarya</taxon>
        <taxon>Ascomycota</taxon>
        <taxon>Pezizomycotina</taxon>
        <taxon>Eurotiomycetes</taxon>
        <taxon>Eurotiomycetidae</taxon>
        <taxon>Onygenales</taxon>
        <taxon>Ajellomycetaceae</taxon>
        <taxon>Emergomyces</taxon>
    </lineage>
</organism>
<dbReference type="GO" id="GO:0005739">
    <property type="term" value="C:mitochondrion"/>
    <property type="evidence" value="ECO:0007669"/>
    <property type="project" value="TreeGrafter"/>
</dbReference>
<name>A0A1B7P1W2_9EURO</name>
<keyword evidence="7" id="KW-1185">Reference proteome</keyword>
<evidence type="ECO:0000256" key="4">
    <source>
        <dbReference type="ARBA" id="ARBA00022679"/>
    </source>
</evidence>
<protein>
    <submittedName>
        <fullName evidence="6">Uncharacterized protein</fullName>
    </submittedName>
</protein>
<evidence type="ECO:0000256" key="3">
    <source>
        <dbReference type="ARBA" id="ARBA00022576"/>
    </source>
</evidence>
<evidence type="ECO:0000256" key="1">
    <source>
        <dbReference type="ARBA" id="ARBA00001933"/>
    </source>
</evidence>
<dbReference type="EMBL" id="LGUA01000228">
    <property type="protein sequence ID" value="OAX83004.1"/>
    <property type="molecule type" value="Genomic_DNA"/>
</dbReference>
<evidence type="ECO:0000313" key="6">
    <source>
        <dbReference type="EMBL" id="OAX83004.1"/>
    </source>
</evidence>
<dbReference type="GO" id="GO:0008483">
    <property type="term" value="F:transaminase activity"/>
    <property type="evidence" value="ECO:0007669"/>
    <property type="project" value="UniProtKB-KW"/>
</dbReference>
<dbReference type="STRING" id="1658172.A0A1B7P1W2"/>
<dbReference type="Gene3D" id="3.90.1150.10">
    <property type="entry name" value="Aspartate Aminotransferase, domain 1"/>
    <property type="match status" value="1"/>
</dbReference>
<dbReference type="GO" id="GO:0030170">
    <property type="term" value="F:pyridoxal phosphate binding"/>
    <property type="evidence" value="ECO:0007669"/>
    <property type="project" value="TreeGrafter"/>
</dbReference>
<comment type="cofactor">
    <cofactor evidence="1">
        <name>pyridoxal 5'-phosphate</name>
        <dbReference type="ChEBI" id="CHEBI:597326"/>
    </cofactor>
</comment>
<evidence type="ECO:0000256" key="5">
    <source>
        <dbReference type="SAM" id="MobiDB-lite"/>
    </source>
</evidence>
<proteinExistence type="inferred from homology"/>
<feature type="region of interest" description="Disordered" evidence="5">
    <location>
        <begin position="70"/>
        <end position="95"/>
    </location>
</feature>
<dbReference type="Proteomes" id="UP000091918">
    <property type="component" value="Unassembled WGS sequence"/>
</dbReference>